<keyword evidence="2" id="KW-1015">Disulfide bond</keyword>
<dbReference type="AlphaFoldDB" id="A0A8K0CWS0"/>
<evidence type="ECO:0000313" key="5">
    <source>
        <dbReference type="Proteomes" id="UP000801492"/>
    </source>
</evidence>
<dbReference type="OrthoDB" id="6758096at2759"/>
<organism evidence="4 5">
    <name type="scientific">Ignelater luminosus</name>
    <name type="common">Cucubano</name>
    <name type="synonym">Pyrophorus luminosus</name>
    <dbReference type="NCBI Taxonomy" id="2038154"/>
    <lineage>
        <taxon>Eukaryota</taxon>
        <taxon>Metazoa</taxon>
        <taxon>Ecdysozoa</taxon>
        <taxon>Arthropoda</taxon>
        <taxon>Hexapoda</taxon>
        <taxon>Insecta</taxon>
        <taxon>Pterygota</taxon>
        <taxon>Neoptera</taxon>
        <taxon>Endopterygota</taxon>
        <taxon>Coleoptera</taxon>
        <taxon>Polyphaga</taxon>
        <taxon>Elateriformia</taxon>
        <taxon>Elateroidea</taxon>
        <taxon>Elateridae</taxon>
        <taxon>Agrypninae</taxon>
        <taxon>Pyrophorini</taxon>
        <taxon>Ignelater</taxon>
    </lineage>
</organism>
<dbReference type="InterPro" id="IPR013098">
    <property type="entry name" value="Ig_I-set"/>
</dbReference>
<comment type="caution">
    <text evidence="4">The sequence shown here is derived from an EMBL/GenBank/DDBJ whole genome shotgun (WGS) entry which is preliminary data.</text>
</comment>
<proteinExistence type="predicted"/>
<gene>
    <name evidence="4" type="ORF">ILUMI_11164</name>
</gene>
<dbReference type="GO" id="GO:0098609">
    <property type="term" value="P:cell-cell adhesion"/>
    <property type="evidence" value="ECO:0007669"/>
    <property type="project" value="TreeGrafter"/>
</dbReference>
<dbReference type="PROSITE" id="PS50835">
    <property type="entry name" value="IG_LIKE"/>
    <property type="match status" value="1"/>
</dbReference>
<sequence>MFPGTIIELQELIELQKLVKLQELRVVGLQEKNSALKNIDFVLYRWKKNGKPFDWFQYDDHITQTPGSGTLKFSDFFDSDAGSYQCFAENEMGTATSNKVIVHLAHLNNFKMAPPLTLNGTEGQPFQLKCDPPSGIPKPKVVWLMQYNESKMEVINTPRITFDPEGTLWFSYLKQEDVTVDFVYACTADSRVAHEYKIGNKLHLNVLESDVNEFEPSLQYVTTSTTGVQHGRNASGRVMSLSHKKELGEAIVAKLCRLWKLNRTFGSYSPIRSLADRSVGGEKVSSILDTLSWGW</sequence>
<dbReference type="InterPro" id="IPR036179">
    <property type="entry name" value="Ig-like_dom_sf"/>
</dbReference>
<dbReference type="InterPro" id="IPR013783">
    <property type="entry name" value="Ig-like_fold"/>
</dbReference>
<dbReference type="Proteomes" id="UP000801492">
    <property type="component" value="Unassembled WGS sequence"/>
</dbReference>
<dbReference type="SUPFAM" id="SSF48726">
    <property type="entry name" value="Immunoglobulin"/>
    <property type="match status" value="2"/>
</dbReference>
<protein>
    <recommendedName>
        <fullName evidence="3">Ig-like domain-containing protein</fullName>
    </recommendedName>
</protein>
<dbReference type="GO" id="GO:0030424">
    <property type="term" value="C:axon"/>
    <property type="evidence" value="ECO:0007669"/>
    <property type="project" value="TreeGrafter"/>
</dbReference>
<evidence type="ECO:0000313" key="4">
    <source>
        <dbReference type="EMBL" id="KAF2895014.1"/>
    </source>
</evidence>
<dbReference type="InterPro" id="IPR007110">
    <property type="entry name" value="Ig-like_dom"/>
</dbReference>
<dbReference type="Pfam" id="PF07679">
    <property type="entry name" value="I-set"/>
    <property type="match status" value="1"/>
</dbReference>
<feature type="domain" description="Ig-like" evidence="3">
    <location>
        <begin position="44"/>
        <end position="102"/>
    </location>
</feature>
<dbReference type="Gene3D" id="2.60.40.10">
    <property type="entry name" value="Immunoglobulins"/>
    <property type="match status" value="2"/>
</dbReference>
<keyword evidence="5" id="KW-1185">Reference proteome</keyword>
<evidence type="ECO:0000256" key="1">
    <source>
        <dbReference type="ARBA" id="ARBA00022737"/>
    </source>
</evidence>
<dbReference type="PANTHER" id="PTHR44170:SF35">
    <property type="entry name" value="NEUROGLIAN"/>
    <property type="match status" value="1"/>
</dbReference>
<dbReference type="GO" id="GO:0005886">
    <property type="term" value="C:plasma membrane"/>
    <property type="evidence" value="ECO:0007669"/>
    <property type="project" value="TreeGrafter"/>
</dbReference>
<evidence type="ECO:0000259" key="3">
    <source>
        <dbReference type="PROSITE" id="PS50835"/>
    </source>
</evidence>
<keyword evidence="1" id="KW-0677">Repeat</keyword>
<dbReference type="GO" id="GO:0007411">
    <property type="term" value="P:axon guidance"/>
    <property type="evidence" value="ECO:0007669"/>
    <property type="project" value="TreeGrafter"/>
</dbReference>
<name>A0A8K0CWS0_IGNLU</name>
<accession>A0A8K0CWS0</accession>
<evidence type="ECO:0000256" key="2">
    <source>
        <dbReference type="ARBA" id="ARBA00023157"/>
    </source>
</evidence>
<dbReference type="PANTHER" id="PTHR44170">
    <property type="entry name" value="PROTEIN SIDEKICK"/>
    <property type="match status" value="1"/>
</dbReference>
<dbReference type="EMBL" id="VTPC01006364">
    <property type="protein sequence ID" value="KAF2895014.1"/>
    <property type="molecule type" value="Genomic_DNA"/>
</dbReference>
<reference evidence="4" key="1">
    <citation type="submission" date="2019-08" db="EMBL/GenBank/DDBJ databases">
        <title>The genome of the North American firefly Photinus pyralis.</title>
        <authorList>
            <consortium name="Photinus pyralis genome working group"/>
            <person name="Fallon T.R."/>
            <person name="Sander Lower S.E."/>
            <person name="Weng J.-K."/>
        </authorList>
    </citation>
    <scope>NUCLEOTIDE SEQUENCE</scope>
    <source>
        <strain evidence="4">TRF0915ILg1</strain>
        <tissue evidence="4">Whole body</tissue>
    </source>
</reference>